<dbReference type="EMBL" id="JBHSFN010000009">
    <property type="protein sequence ID" value="MFC4587619.1"/>
    <property type="molecule type" value="Genomic_DNA"/>
</dbReference>
<evidence type="ECO:0000313" key="1">
    <source>
        <dbReference type="EMBL" id="MFC4587619.1"/>
    </source>
</evidence>
<keyword evidence="2" id="KW-1185">Reference proteome</keyword>
<dbReference type="InterPro" id="IPR043863">
    <property type="entry name" value="DUF5825"/>
</dbReference>
<reference evidence="2" key="1">
    <citation type="journal article" date="2019" name="Int. J. Syst. Evol. Microbiol.">
        <title>The Global Catalogue of Microorganisms (GCM) 10K type strain sequencing project: providing services to taxonomists for standard genome sequencing and annotation.</title>
        <authorList>
            <consortium name="The Broad Institute Genomics Platform"/>
            <consortium name="The Broad Institute Genome Sequencing Center for Infectious Disease"/>
            <person name="Wu L."/>
            <person name="Ma J."/>
        </authorList>
    </citation>
    <scope>NUCLEOTIDE SEQUENCE [LARGE SCALE GENOMIC DNA]</scope>
    <source>
        <strain evidence="2">CCUG 49560</strain>
    </source>
</reference>
<dbReference type="Proteomes" id="UP001595891">
    <property type="component" value="Unassembled WGS sequence"/>
</dbReference>
<organism evidence="1 2">
    <name type="scientific">Sphaerisporangium corydalis</name>
    <dbReference type="NCBI Taxonomy" id="1441875"/>
    <lineage>
        <taxon>Bacteria</taxon>
        <taxon>Bacillati</taxon>
        <taxon>Actinomycetota</taxon>
        <taxon>Actinomycetes</taxon>
        <taxon>Streptosporangiales</taxon>
        <taxon>Streptosporangiaceae</taxon>
        <taxon>Sphaerisporangium</taxon>
    </lineage>
</organism>
<sequence length="171" mass="19162">MIEVERPVRLDAADGQATSRFVAWLRDRLSEGLAVAWRASLDPRLDASPLYHLPPPLPEGPGEQDPALVRWRASYRPGVCFYRVGPGFIQVKDLRGPGGPSRYTLTQDPYLSLFTRCLTPTLLTDLTEDARRIADALLAERLLIAVGAPGDRWVTTLPSRMRRWPVPSYLI</sequence>
<gene>
    <name evidence="1" type="ORF">ACFO8L_16110</name>
</gene>
<dbReference type="Pfam" id="PF19142">
    <property type="entry name" value="DUF5825"/>
    <property type="match status" value="1"/>
</dbReference>
<dbReference type="RefSeq" id="WP_262840500.1">
    <property type="nucleotide sequence ID" value="NZ_JANZYP010000001.1"/>
</dbReference>
<name>A0ABV9EH68_9ACTN</name>
<comment type="caution">
    <text evidence="1">The sequence shown here is derived from an EMBL/GenBank/DDBJ whole genome shotgun (WGS) entry which is preliminary data.</text>
</comment>
<accession>A0ABV9EH68</accession>
<proteinExistence type="predicted"/>
<protein>
    <submittedName>
        <fullName evidence="1">DUF5825 family protein</fullName>
    </submittedName>
</protein>
<evidence type="ECO:0000313" key="2">
    <source>
        <dbReference type="Proteomes" id="UP001595891"/>
    </source>
</evidence>